<feature type="compositionally biased region" description="Basic and acidic residues" evidence="11">
    <location>
        <begin position="480"/>
        <end position="492"/>
    </location>
</feature>
<keyword evidence="10" id="KW-0393">Immunoglobulin domain</keyword>
<keyword evidence="14" id="KW-0675">Receptor</keyword>
<dbReference type="OrthoDB" id="9665742at2759"/>
<feature type="domain" description="Immunoglobulin" evidence="13">
    <location>
        <begin position="319"/>
        <end position="406"/>
    </location>
</feature>
<dbReference type="InterPro" id="IPR003599">
    <property type="entry name" value="Ig_sub"/>
</dbReference>
<sequence>MTTTGLQRRCSVLQLLTTFPKDTPRSVPADSAQTDTRPEEGVRLDPQQASGEDAMSPSLTALLCLGELEGSSVPWDTQYPLMPGDKAKYSIPYMTESYAGRYACLYLSPTGWSEYSDPVELVMVTGGNVTLRCGSWLGFQMFVLTEEGEHNSSWTLDSQQLPDGQFRALFPVGPVTPGHRRLFRCYGYYRNTPQVWSLPSEPLELLVPGGSAKPSLLSPQGPVVASGQNLTLQCGSGVGYDTFALAQEGARDLLRRPGRGPQAGLSQAHFALGPVGRGHGGRYRCYGGHSLSALWSAPSAPLDILVAGWFNDTPSLSVHPGPNGTLGENVTLLCESQSPRDTFLLAKEGAAEPPLRVLAEPAAQKLQAEFPMGPAASALGGTYRCYSSVGSDPHLLSRPSAPLELLIPGESLPCPSDGHSGPVRRWALTGCEGPSPGSGGPAPQGPSHTCPPSSSPAFSRTTFPKDTPRSVPADSAQTDTRPEEGVRLDPQKDAEGNLAEALLGASEQTWSKCVASIEHSRHVTFVMALASVCRQGAPGSRYISVLSGASAASLLLLSLLLLLLLLLRRRQRRQGERRKWVPSGTGELTREPREPKDTPHCVPADAAQTDTQPEEGVRLDPQGINSDASREVEYAQVSHRRCQQGLLDVKDRQANEVRHLDSQEGPNLSRSPGAPHPNTHLPLTPPPPQAAAPEEVTYAQLNHLALAQETAPASSPSEGPPAEPSLYAALAVH</sequence>
<dbReference type="InterPro" id="IPR013783">
    <property type="entry name" value="Ig-like_fold"/>
</dbReference>
<evidence type="ECO:0000256" key="10">
    <source>
        <dbReference type="ARBA" id="ARBA00023319"/>
    </source>
</evidence>
<evidence type="ECO:0000256" key="3">
    <source>
        <dbReference type="ARBA" id="ARBA00022692"/>
    </source>
</evidence>
<keyword evidence="4" id="KW-0732">Signal</keyword>
<dbReference type="FunFam" id="2.60.40.10:FF:000049">
    <property type="entry name" value="Leukocyte immunoglobulin-like receptor subfamily B member 1"/>
    <property type="match status" value="3"/>
</dbReference>
<keyword evidence="2" id="KW-1003">Cell membrane</keyword>
<reference evidence="14" key="1">
    <citation type="journal article" date="2021" name="Evol. Appl.">
        <title>The genome of the Pyrenean desman and the effects of bottlenecks and inbreeding on the genomic landscape of an endangered species.</title>
        <authorList>
            <person name="Escoda L."/>
            <person name="Castresana J."/>
        </authorList>
    </citation>
    <scope>NUCLEOTIDE SEQUENCE</scope>
    <source>
        <strain evidence="14">IBE-C5619</strain>
    </source>
</reference>
<evidence type="ECO:0000256" key="1">
    <source>
        <dbReference type="ARBA" id="ARBA00004162"/>
    </source>
</evidence>
<feature type="region of interest" description="Disordered" evidence="11">
    <location>
        <begin position="575"/>
        <end position="733"/>
    </location>
</feature>
<dbReference type="GO" id="GO:0032396">
    <property type="term" value="F:inhibitory MHC class I receptor activity"/>
    <property type="evidence" value="ECO:0007669"/>
    <property type="project" value="TreeGrafter"/>
</dbReference>
<evidence type="ECO:0000256" key="5">
    <source>
        <dbReference type="ARBA" id="ARBA00022737"/>
    </source>
</evidence>
<dbReference type="Gene3D" id="2.60.40.10">
    <property type="entry name" value="Immunoglobulins"/>
    <property type="match status" value="4"/>
</dbReference>
<dbReference type="SMART" id="SM00409">
    <property type="entry name" value="IG"/>
    <property type="match status" value="3"/>
</dbReference>
<keyword evidence="3 12" id="KW-0812">Transmembrane</keyword>
<evidence type="ECO:0000256" key="2">
    <source>
        <dbReference type="ARBA" id="ARBA00022475"/>
    </source>
</evidence>
<evidence type="ECO:0000313" key="15">
    <source>
        <dbReference type="Proteomes" id="UP000700334"/>
    </source>
</evidence>
<comment type="caution">
    <text evidence="14">The sequence shown here is derived from an EMBL/GenBank/DDBJ whole genome shotgun (WGS) entry which is preliminary data.</text>
</comment>
<keyword evidence="8" id="KW-1015">Disulfide bond</keyword>
<dbReference type="SUPFAM" id="SSF48726">
    <property type="entry name" value="Immunoglobulin"/>
    <property type="match status" value="4"/>
</dbReference>
<gene>
    <name evidence="14" type="ORF">J0S82_007468</name>
</gene>
<name>A0A8J6ANU3_GALPY</name>
<evidence type="ECO:0000256" key="7">
    <source>
        <dbReference type="ARBA" id="ARBA00023136"/>
    </source>
</evidence>
<protein>
    <submittedName>
        <fullName evidence="14">Leukocyte immunoglobulin-like receptor subfamily A member 6</fullName>
    </submittedName>
</protein>
<dbReference type="PANTHER" id="PTHR11738">
    <property type="entry name" value="MHC CLASS I NK CELL RECEPTOR"/>
    <property type="match status" value="1"/>
</dbReference>
<feature type="compositionally biased region" description="Basic and acidic residues" evidence="11">
    <location>
        <begin position="588"/>
        <end position="599"/>
    </location>
</feature>
<evidence type="ECO:0000256" key="12">
    <source>
        <dbReference type="SAM" id="Phobius"/>
    </source>
</evidence>
<dbReference type="GO" id="GO:0019221">
    <property type="term" value="P:cytokine-mediated signaling pathway"/>
    <property type="evidence" value="ECO:0007669"/>
    <property type="project" value="TreeGrafter"/>
</dbReference>
<organism evidence="14 15">
    <name type="scientific">Galemys pyrenaicus</name>
    <name type="common">Iberian desman</name>
    <name type="synonym">Pyrenean desman</name>
    <dbReference type="NCBI Taxonomy" id="202257"/>
    <lineage>
        <taxon>Eukaryota</taxon>
        <taxon>Metazoa</taxon>
        <taxon>Chordata</taxon>
        <taxon>Craniata</taxon>
        <taxon>Vertebrata</taxon>
        <taxon>Euteleostomi</taxon>
        <taxon>Mammalia</taxon>
        <taxon>Eutheria</taxon>
        <taxon>Laurasiatheria</taxon>
        <taxon>Eulipotyphla</taxon>
        <taxon>Talpidae</taxon>
        <taxon>Galemys</taxon>
    </lineage>
</organism>
<feature type="transmembrane region" description="Helical" evidence="12">
    <location>
        <begin position="542"/>
        <end position="567"/>
    </location>
</feature>
<proteinExistence type="predicted"/>
<evidence type="ECO:0000256" key="4">
    <source>
        <dbReference type="ARBA" id="ARBA00022729"/>
    </source>
</evidence>
<keyword evidence="6 12" id="KW-1133">Transmembrane helix</keyword>
<feature type="compositionally biased region" description="Basic and acidic residues" evidence="11">
    <location>
        <begin position="648"/>
        <end position="662"/>
    </location>
</feature>
<dbReference type="Proteomes" id="UP000700334">
    <property type="component" value="Unassembled WGS sequence"/>
</dbReference>
<evidence type="ECO:0000313" key="14">
    <source>
        <dbReference type="EMBL" id="KAG8520600.1"/>
    </source>
</evidence>
<dbReference type="InterPro" id="IPR036179">
    <property type="entry name" value="Ig-like_dom_sf"/>
</dbReference>
<evidence type="ECO:0000256" key="8">
    <source>
        <dbReference type="ARBA" id="ARBA00023157"/>
    </source>
</evidence>
<feature type="domain" description="Immunoglobulin" evidence="13">
    <location>
        <begin position="118"/>
        <end position="208"/>
    </location>
</feature>
<evidence type="ECO:0000259" key="13">
    <source>
        <dbReference type="SMART" id="SM00409"/>
    </source>
</evidence>
<dbReference type="GO" id="GO:0005886">
    <property type="term" value="C:plasma membrane"/>
    <property type="evidence" value="ECO:0007669"/>
    <property type="project" value="UniProtKB-SubCell"/>
</dbReference>
<feature type="region of interest" description="Disordered" evidence="11">
    <location>
        <begin position="21"/>
        <end position="53"/>
    </location>
</feature>
<evidence type="ECO:0000256" key="11">
    <source>
        <dbReference type="SAM" id="MobiDB-lite"/>
    </source>
</evidence>
<keyword evidence="7 12" id="KW-0472">Membrane</keyword>
<dbReference type="AlphaFoldDB" id="A0A8J6ANU3"/>
<dbReference type="GO" id="GO:0002764">
    <property type="term" value="P:immune response-regulating signaling pathway"/>
    <property type="evidence" value="ECO:0007669"/>
    <property type="project" value="TreeGrafter"/>
</dbReference>
<evidence type="ECO:0000256" key="9">
    <source>
        <dbReference type="ARBA" id="ARBA00023180"/>
    </source>
</evidence>
<dbReference type="EMBL" id="JAGFMF010011562">
    <property type="protein sequence ID" value="KAG8520600.1"/>
    <property type="molecule type" value="Genomic_DNA"/>
</dbReference>
<comment type="subcellular location">
    <subcellularLocation>
        <location evidence="1">Cell membrane</location>
        <topology evidence="1">Single-pass membrane protein</topology>
    </subcellularLocation>
</comment>
<accession>A0A8J6ANU3</accession>
<dbReference type="InterPro" id="IPR050412">
    <property type="entry name" value="Ig-like_Receptors_ImmuneReg"/>
</dbReference>
<feature type="region of interest" description="Disordered" evidence="11">
    <location>
        <begin position="416"/>
        <end position="492"/>
    </location>
</feature>
<keyword evidence="5" id="KW-0677">Repeat</keyword>
<keyword evidence="15" id="KW-1185">Reference proteome</keyword>
<feature type="compositionally biased region" description="Polar residues" evidence="11">
    <location>
        <begin position="450"/>
        <end position="464"/>
    </location>
</feature>
<evidence type="ECO:0000256" key="6">
    <source>
        <dbReference type="ARBA" id="ARBA00022989"/>
    </source>
</evidence>
<dbReference type="PANTHER" id="PTHR11738:SF179">
    <property type="entry name" value="LEUKOCYTE IMMUNOGLOBULIN-LIKE RECEPTOR SUBFAMILY A MEMBER 5"/>
    <property type="match status" value="1"/>
</dbReference>
<keyword evidence="9" id="KW-0325">Glycoprotein</keyword>
<feature type="domain" description="Immunoglobulin" evidence="13">
    <location>
        <begin position="219"/>
        <end position="305"/>
    </location>
</feature>